<dbReference type="EMBL" id="BAAAZP010000047">
    <property type="protein sequence ID" value="GAA3661018.1"/>
    <property type="molecule type" value="Genomic_DNA"/>
</dbReference>
<dbReference type="Proteomes" id="UP001500902">
    <property type="component" value="Unassembled WGS sequence"/>
</dbReference>
<evidence type="ECO:0000313" key="1">
    <source>
        <dbReference type="EMBL" id="GAA3661018.1"/>
    </source>
</evidence>
<name>A0ABP7BHR1_9ACTN</name>
<evidence type="ECO:0008006" key="3">
    <source>
        <dbReference type="Google" id="ProtNLM"/>
    </source>
</evidence>
<organism evidence="1 2">
    <name type="scientific">Nonomuraea antimicrobica</name>
    <dbReference type="NCBI Taxonomy" id="561173"/>
    <lineage>
        <taxon>Bacteria</taxon>
        <taxon>Bacillati</taxon>
        <taxon>Actinomycetota</taxon>
        <taxon>Actinomycetes</taxon>
        <taxon>Streptosporangiales</taxon>
        <taxon>Streptosporangiaceae</taxon>
        <taxon>Nonomuraea</taxon>
    </lineage>
</organism>
<gene>
    <name evidence="1" type="ORF">GCM10022224_025560</name>
</gene>
<proteinExistence type="predicted"/>
<comment type="caution">
    <text evidence="1">The sequence shown here is derived from an EMBL/GenBank/DDBJ whole genome shotgun (WGS) entry which is preliminary data.</text>
</comment>
<sequence length="101" mass="11368">MAVTLVVHEHKRLGRAAFRTGPALVLQRAAFWLGLLECMDDNGEEAIASFQKVIDLGSDRYVDHARKMLDALTMPKTPRRSRVFGSVWKRVTTLSKGPMDQ</sequence>
<protein>
    <recommendedName>
        <fullName evidence="3">Transcriptional activator domain-containing protein</fullName>
    </recommendedName>
</protein>
<accession>A0ABP7BHR1</accession>
<evidence type="ECO:0000313" key="2">
    <source>
        <dbReference type="Proteomes" id="UP001500902"/>
    </source>
</evidence>
<reference evidence="2" key="1">
    <citation type="journal article" date="2019" name="Int. J. Syst. Evol. Microbiol.">
        <title>The Global Catalogue of Microorganisms (GCM) 10K type strain sequencing project: providing services to taxonomists for standard genome sequencing and annotation.</title>
        <authorList>
            <consortium name="The Broad Institute Genomics Platform"/>
            <consortium name="The Broad Institute Genome Sequencing Center for Infectious Disease"/>
            <person name="Wu L."/>
            <person name="Ma J."/>
        </authorList>
    </citation>
    <scope>NUCLEOTIDE SEQUENCE [LARGE SCALE GENOMIC DNA]</scope>
    <source>
        <strain evidence="2">JCM 16904</strain>
    </source>
</reference>
<keyword evidence="2" id="KW-1185">Reference proteome</keyword>